<accession>A0ABS9WH20</accession>
<reference evidence="1" key="1">
    <citation type="submission" date="2021-11" db="EMBL/GenBank/DDBJ databases">
        <title>A Novel Adlercreutzia Species, isolated from a Allomyrina dichotoma larva feces.</title>
        <authorList>
            <person name="Suh M.K."/>
        </authorList>
    </citation>
    <scope>NUCLEOTIDE SEQUENCE</scope>
    <source>
        <strain evidence="1">JBNU-10</strain>
    </source>
</reference>
<evidence type="ECO:0000313" key="1">
    <source>
        <dbReference type="EMBL" id="MCI2242164.1"/>
    </source>
</evidence>
<protein>
    <submittedName>
        <fullName evidence="1">Uncharacterized protein</fullName>
    </submittedName>
</protein>
<comment type="caution">
    <text evidence="1">The sequence shown here is derived from an EMBL/GenBank/DDBJ whole genome shotgun (WGS) entry which is preliminary data.</text>
</comment>
<proteinExistence type="predicted"/>
<keyword evidence="2" id="KW-1185">Reference proteome</keyword>
<gene>
    <name evidence="1" type="ORF">LPT13_07345</name>
</gene>
<evidence type="ECO:0000313" key="2">
    <source>
        <dbReference type="Proteomes" id="UP001430755"/>
    </source>
</evidence>
<organism evidence="1 2">
    <name type="scientific">Adlercreutzia faecimuris</name>
    <dbReference type="NCBI Taxonomy" id="2897341"/>
    <lineage>
        <taxon>Bacteria</taxon>
        <taxon>Bacillati</taxon>
        <taxon>Actinomycetota</taxon>
        <taxon>Coriobacteriia</taxon>
        <taxon>Eggerthellales</taxon>
        <taxon>Eggerthellaceae</taxon>
        <taxon>Adlercreutzia</taxon>
    </lineage>
</organism>
<sequence length="98" mass="9332">MNQLLALAGGAAGTLADAAGSLAASAGAAGGASGALGLLDAGVLADAADALGELSALLVFRLPTLGLPTWADGALTVLGILAGLDRGLRMTHNPLLDD</sequence>
<dbReference type="RefSeq" id="WP_242165106.1">
    <property type="nucleotide sequence ID" value="NZ_JAJMLW010000002.1"/>
</dbReference>
<name>A0ABS9WH20_9ACTN</name>
<dbReference type="EMBL" id="JAJMLW010000002">
    <property type="protein sequence ID" value="MCI2242164.1"/>
    <property type="molecule type" value="Genomic_DNA"/>
</dbReference>
<dbReference type="Proteomes" id="UP001430755">
    <property type="component" value="Unassembled WGS sequence"/>
</dbReference>